<keyword evidence="7" id="KW-0808">Transferase</keyword>
<dbReference type="AlphaFoldDB" id="A0A5D8QG18"/>
<comment type="caution">
    <text evidence="7">The sequence shown here is derived from an EMBL/GenBank/DDBJ whole genome shotgun (WGS) entry which is preliminary data.</text>
</comment>
<keyword evidence="4" id="KW-0663">Pyridoxal phosphate</keyword>
<keyword evidence="7" id="KW-0032">Aminotransferase</keyword>
<dbReference type="Gene3D" id="3.40.640.10">
    <property type="entry name" value="Type I PLP-dependent aspartate aminotransferase-like (Major domain)"/>
    <property type="match status" value="1"/>
</dbReference>
<dbReference type="Proteomes" id="UP000322976">
    <property type="component" value="Unassembled WGS sequence"/>
</dbReference>
<dbReference type="InterPro" id="IPR015424">
    <property type="entry name" value="PyrdxlP-dep_Trfase"/>
</dbReference>
<dbReference type="GO" id="GO:0008483">
    <property type="term" value="F:transaminase activity"/>
    <property type="evidence" value="ECO:0007669"/>
    <property type="project" value="UniProtKB-KW"/>
</dbReference>
<dbReference type="InterPro" id="IPR000310">
    <property type="entry name" value="Orn/Lys/Arg_deCO2ase_major_dom"/>
</dbReference>
<organism evidence="7 8">
    <name type="scientific">Calorimonas adulescens</name>
    <dbReference type="NCBI Taxonomy" id="2606906"/>
    <lineage>
        <taxon>Bacteria</taxon>
        <taxon>Bacillati</taxon>
        <taxon>Bacillota</taxon>
        <taxon>Clostridia</taxon>
        <taxon>Thermoanaerobacterales</taxon>
        <taxon>Thermoanaerobacteraceae</taxon>
        <taxon>Calorimonas</taxon>
    </lineage>
</organism>
<evidence type="ECO:0000313" key="8">
    <source>
        <dbReference type="Proteomes" id="UP000322976"/>
    </source>
</evidence>
<reference evidence="7 8" key="1">
    <citation type="submission" date="2019-08" db="EMBL/GenBank/DDBJ databases">
        <title>Calorimonas adulescens gen. nov., sp. nov., an anaerobic thermophilic bacterium from Sakhalin hot spring.</title>
        <authorList>
            <person name="Khomyakova M.A."/>
            <person name="Merkel A.Y."/>
            <person name="Novikov A."/>
            <person name="Bonch-Osmolovskaya E.A."/>
            <person name="Slobodkin A.I."/>
        </authorList>
    </citation>
    <scope>NUCLEOTIDE SEQUENCE [LARGE SCALE GENOMIC DNA]</scope>
    <source>
        <strain evidence="7 8">A05MB</strain>
    </source>
</reference>
<dbReference type="InterPro" id="IPR052357">
    <property type="entry name" value="Orn_Lys_Arg_decarboxylase-I"/>
</dbReference>
<dbReference type="InterPro" id="IPR015421">
    <property type="entry name" value="PyrdxlP-dep_Trfase_major"/>
</dbReference>
<name>A0A5D8QG18_9THEO</name>
<dbReference type="InterPro" id="IPR008286">
    <property type="entry name" value="Prn/Lys/Arg_de-COase_C"/>
</dbReference>
<sequence>MFRLNQAKTPLFDALLEYSYNNTIPYHVPGHKRGQGMDEEFRNFVGYNVLSIDVTVFDQVDSLHKPTGVIKEAQELAADAYGADATLFCIHGTSGAIQAMIMSAVGEGDKIIVPRNIHKSVTAGIILSGAIPVYVQPAIDKNIGVAMGVTPEAVKEALEENPDAKAVLIINPTYYGVASDIKSIARIVHSYDIPLLVDEAHGPHLRFNDRLPISALEAGADIVAQSTHKILGAMTQASMLHIKGDRISINRAKNVMSMLQTTSPSYILLASLDVARRQMALHGKELLDNAIDVAEYARKRINEIDGFYCFGRDIIGQPGVYDFDPTKVTITARNLGITGYELETILAEKYFIQPELADMYNTLCVMTLGDDYKKVDKLIEALKEISNEYYLKYIGISNVLDIPEIPEMVLTPREAYNSATIAMSLEDSVGQISAEFIYAYPPGIPVLYPGERITREIVEYVEKMKDASLHVQGPEDQDVNYIKVVRNLEALTITA</sequence>
<evidence type="ECO:0000256" key="5">
    <source>
        <dbReference type="ARBA" id="ARBA00023239"/>
    </source>
</evidence>
<dbReference type="PANTHER" id="PTHR43277">
    <property type="entry name" value="ARGININE DECARBOXYLASE"/>
    <property type="match status" value="1"/>
</dbReference>
<dbReference type="Pfam" id="PF03711">
    <property type="entry name" value="OKR_DC_1_C"/>
    <property type="match status" value="1"/>
</dbReference>
<proteinExistence type="inferred from homology"/>
<evidence type="ECO:0000256" key="3">
    <source>
        <dbReference type="ARBA" id="ARBA00022793"/>
    </source>
</evidence>
<accession>A0A5D8QG18</accession>
<dbReference type="RefSeq" id="WP_149544268.1">
    <property type="nucleotide sequence ID" value="NZ_VTPS01000001.1"/>
</dbReference>
<evidence type="ECO:0000259" key="6">
    <source>
        <dbReference type="PROSITE" id="PS00703"/>
    </source>
</evidence>
<dbReference type="InterPro" id="IPR036633">
    <property type="entry name" value="Prn/Lys/Arg_de-COase_C_sf"/>
</dbReference>
<evidence type="ECO:0000256" key="2">
    <source>
        <dbReference type="ARBA" id="ARBA00010671"/>
    </source>
</evidence>
<gene>
    <name evidence="7" type="ORF">FWJ32_01565</name>
</gene>
<keyword evidence="8" id="KW-1185">Reference proteome</keyword>
<protein>
    <submittedName>
        <fullName evidence="7">Aminotransferase class I/II-fold pyridoxal phosphate-dependent enzyme</fullName>
    </submittedName>
</protein>
<dbReference type="PANTHER" id="PTHR43277:SF4">
    <property type="entry name" value="ARGININE DECARBOXYLASE"/>
    <property type="match status" value="1"/>
</dbReference>
<comment type="cofactor">
    <cofactor evidence="1">
        <name>pyridoxal 5'-phosphate</name>
        <dbReference type="ChEBI" id="CHEBI:597326"/>
    </cofactor>
</comment>
<comment type="similarity">
    <text evidence="2">Belongs to the Orn/Lys/Arg decarboxylase class-I family.</text>
</comment>
<evidence type="ECO:0000256" key="1">
    <source>
        <dbReference type="ARBA" id="ARBA00001933"/>
    </source>
</evidence>
<dbReference type="EMBL" id="VTPS01000001">
    <property type="protein sequence ID" value="TZE83650.1"/>
    <property type="molecule type" value="Genomic_DNA"/>
</dbReference>
<dbReference type="Gene3D" id="3.90.100.10">
    <property type="entry name" value="Orn/Lys/Arg decarboxylase, C-terminal domain"/>
    <property type="match status" value="1"/>
</dbReference>
<evidence type="ECO:0000256" key="4">
    <source>
        <dbReference type="ARBA" id="ARBA00022898"/>
    </source>
</evidence>
<dbReference type="GO" id="GO:0016831">
    <property type="term" value="F:carboxy-lyase activity"/>
    <property type="evidence" value="ECO:0007669"/>
    <property type="project" value="UniProtKB-KW"/>
</dbReference>
<dbReference type="SUPFAM" id="SSF53383">
    <property type="entry name" value="PLP-dependent transferases"/>
    <property type="match status" value="1"/>
</dbReference>
<dbReference type="Pfam" id="PF01276">
    <property type="entry name" value="OKR_DC_1"/>
    <property type="match status" value="1"/>
</dbReference>
<evidence type="ECO:0000313" key="7">
    <source>
        <dbReference type="EMBL" id="TZE83650.1"/>
    </source>
</evidence>
<keyword evidence="5" id="KW-0456">Lyase</keyword>
<dbReference type="PROSITE" id="PS00703">
    <property type="entry name" value="OKR_DC_1"/>
    <property type="match status" value="1"/>
</dbReference>
<feature type="domain" description="Orn/Lys/Arg decarboxylases family 1 pyridoxal-P attachment site" evidence="6">
    <location>
        <begin position="224"/>
        <end position="238"/>
    </location>
</feature>
<dbReference type="CDD" id="cd00615">
    <property type="entry name" value="Orn_deC_like"/>
    <property type="match status" value="1"/>
</dbReference>
<dbReference type="SUPFAM" id="SSF55904">
    <property type="entry name" value="Ornithine decarboxylase C-terminal domain"/>
    <property type="match status" value="1"/>
</dbReference>
<keyword evidence="3" id="KW-0210">Decarboxylase</keyword>